<protein>
    <recommendedName>
        <fullName evidence="2">Reverse transcriptase domain-containing protein</fullName>
    </recommendedName>
</protein>
<accession>A0A699UHW4</accession>
<feature type="non-terminal residue" evidence="1">
    <location>
        <position position="1"/>
    </location>
</feature>
<dbReference type="AlphaFoldDB" id="A0A699UHW4"/>
<comment type="caution">
    <text evidence="1">The sequence shown here is derived from an EMBL/GenBank/DDBJ whole genome shotgun (WGS) entry which is preliminary data.</text>
</comment>
<name>A0A699UHW4_TANCI</name>
<organism evidence="1">
    <name type="scientific">Tanacetum cinerariifolium</name>
    <name type="common">Dalmatian daisy</name>
    <name type="synonym">Chrysanthemum cinerariifolium</name>
    <dbReference type="NCBI Taxonomy" id="118510"/>
    <lineage>
        <taxon>Eukaryota</taxon>
        <taxon>Viridiplantae</taxon>
        <taxon>Streptophyta</taxon>
        <taxon>Embryophyta</taxon>
        <taxon>Tracheophyta</taxon>
        <taxon>Spermatophyta</taxon>
        <taxon>Magnoliopsida</taxon>
        <taxon>eudicotyledons</taxon>
        <taxon>Gunneridae</taxon>
        <taxon>Pentapetalae</taxon>
        <taxon>asterids</taxon>
        <taxon>campanulids</taxon>
        <taxon>Asterales</taxon>
        <taxon>Asteraceae</taxon>
        <taxon>Asteroideae</taxon>
        <taxon>Anthemideae</taxon>
        <taxon>Anthemidinae</taxon>
        <taxon>Tanacetum</taxon>
    </lineage>
</organism>
<feature type="non-terminal residue" evidence="1">
    <location>
        <position position="162"/>
    </location>
</feature>
<gene>
    <name evidence="1" type="ORF">Tci_893260</name>
</gene>
<dbReference type="EMBL" id="BKCJ011328650">
    <property type="protein sequence ID" value="GFD21291.1"/>
    <property type="molecule type" value="Genomic_DNA"/>
</dbReference>
<evidence type="ECO:0008006" key="2">
    <source>
        <dbReference type="Google" id="ProtNLM"/>
    </source>
</evidence>
<evidence type="ECO:0000313" key="1">
    <source>
        <dbReference type="EMBL" id="GFD21291.1"/>
    </source>
</evidence>
<reference evidence="1" key="1">
    <citation type="journal article" date="2019" name="Sci. Rep.">
        <title>Draft genome of Tanacetum cinerariifolium, the natural source of mosquito coil.</title>
        <authorList>
            <person name="Yamashiro T."/>
            <person name="Shiraishi A."/>
            <person name="Satake H."/>
            <person name="Nakayama K."/>
        </authorList>
    </citation>
    <scope>NUCLEOTIDE SEQUENCE</scope>
</reference>
<sequence>PQKESINLINVFNNSSEDFLEDLFSNQPSSNPTFSSHTELTSPKVQDDIFDLEGSNVLPEKLLDLASIEDLHPSFHFDVEPDLKEIEFLLRQDIDSSLKDSIDQSNLANLADNFVDFMPEMFTDEHALDYLSPLIFDEYDEDFLEVESDTENIYDDPFASKG</sequence>
<proteinExistence type="predicted"/>